<dbReference type="InParanoid" id="Q2H5X5"/>
<reference evidence="3" key="1">
    <citation type="journal article" date="2015" name="Genome Announc.">
        <title>Draft genome sequence of the cellulolytic fungus Chaetomium globosum.</title>
        <authorList>
            <person name="Cuomo C.A."/>
            <person name="Untereiner W.A."/>
            <person name="Ma L.-J."/>
            <person name="Grabherr M."/>
            <person name="Birren B.W."/>
        </authorList>
    </citation>
    <scope>NUCLEOTIDE SEQUENCE [LARGE SCALE GENOMIC DNA]</scope>
    <source>
        <strain evidence="3">ATCC 6205 / CBS 148.51 / DSM 1962 / NBRC 6347 / NRRL 1970</strain>
    </source>
</reference>
<proteinExistence type="predicted"/>
<dbReference type="EMBL" id="CH408031">
    <property type="protein sequence ID" value="EAQ89321.1"/>
    <property type="molecule type" value="Genomic_DNA"/>
</dbReference>
<protein>
    <submittedName>
        <fullName evidence="2">Uncharacterized protein</fullName>
    </submittedName>
</protein>
<dbReference type="GeneID" id="4390717"/>
<evidence type="ECO:0000313" key="2">
    <source>
        <dbReference type="EMBL" id="EAQ89321.1"/>
    </source>
</evidence>
<feature type="compositionally biased region" description="Polar residues" evidence="1">
    <location>
        <begin position="1"/>
        <end position="14"/>
    </location>
</feature>
<sequence>MGQVSPQTFSNSLGSPGRHPTADYQGYSPEIMVIEYMAYSTGGMILGSLVANAIGRMGNLEIFSWDMPTGVHPRVFEALGSLAHRPGRTFTRAPGHRFRTPNPLDGPSLEQIDHRARWLGESTVGARRLGGVLGLLVGKVYDIPKRKIQAQPALDAPGFQPGETTPFLPTLSKGLKSGSPNSAGGNA</sequence>
<dbReference type="Proteomes" id="UP000001056">
    <property type="component" value="Unassembled WGS sequence"/>
</dbReference>
<feature type="region of interest" description="Disordered" evidence="1">
    <location>
        <begin position="154"/>
        <end position="187"/>
    </location>
</feature>
<feature type="compositionally biased region" description="Polar residues" evidence="1">
    <location>
        <begin position="178"/>
        <end position="187"/>
    </location>
</feature>
<keyword evidence="3" id="KW-1185">Reference proteome</keyword>
<dbReference type="VEuPathDB" id="FungiDB:CHGG_05940"/>
<dbReference type="RefSeq" id="XP_001222035.1">
    <property type="nucleotide sequence ID" value="XM_001222034.1"/>
</dbReference>
<name>Q2H5X5_CHAGB</name>
<dbReference type="STRING" id="306901.Q2H5X5"/>
<dbReference type="OrthoDB" id="3199516at2759"/>
<evidence type="ECO:0000256" key="1">
    <source>
        <dbReference type="SAM" id="MobiDB-lite"/>
    </source>
</evidence>
<evidence type="ECO:0000313" key="3">
    <source>
        <dbReference type="Proteomes" id="UP000001056"/>
    </source>
</evidence>
<feature type="region of interest" description="Disordered" evidence="1">
    <location>
        <begin position="1"/>
        <end position="21"/>
    </location>
</feature>
<dbReference type="HOGENOM" id="CLU_1447512_0_0_1"/>
<accession>Q2H5X5</accession>
<organism evidence="2 3">
    <name type="scientific">Chaetomium globosum (strain ATCC 6205 / CBS 148.51 / DSM 1962 / NBRC 6347 / NRRL 1970)</name>
    <name type="common">Soil fungus</name>
    <dbReference type="NCBI Taxonomy" id="306901"/>
    <lineage>
        <taxon>Eukaryota</taxon>
        <taxon>Fungi</taxon>
        <taxon>Dikarya</taxon>
        <taxon>Ascomycota</taxon>
        <taxon>Pezizomycotina</taxon>
        <taxon>Sordariomycetes</taxon>
        <taxon>Sordariomycetidae</taxon>
        <taxon>Sordariales</taxon>
        <taxon>Chaetomiaceae</taxon>
        <taxon>Chaetomium</taxon>
    </lineage>
</organism>
<dbReference type="AlphaFoldDB" id="Q2H5X5"/>
<gene>
    <name evidence="2" type="ORF">CHGG_05940</name>
</gene>